<dbReference type="RefSeq" id="WP_248413373.1">
    <property type="nucleotide sequence ID" value="NZ_JALPQF010000012.1"/>
</dbReference>
<keyword evidence="1" id="KW-0732">Signal</keyword>
<evidence type="ECO:0000313" key="3">
    <source>
        <dbReference type="Proteomes" id="UP001203687"/>
    </source>
</evidence>
<evidence type="ECO:0008006" key="4">
    <source>
        <dbReference type="Google" id="ProtNLM"/>
    </source>
</evidence>
<accession>A0ABT0HAS8</accession>
<gene>
    <name evidence="2" type="ORF">MUY34_12635</name>
</gene>
<feature type="chain" id="PRO_5045763862" description="YD repeat-containing protein" evidence="1">
    <location>
        <begin position="18"/>
        <end position="268"/>
    </location>
</feature>
<dbReference type="Proteomes" id="UP001203687">
    <property type="component" value="Unassembled WGS sequence"/>
</dbReference>
<reference evidence="2" key="1">
    <citation type="submission" date="2022-04" db="EMBL/GenBank/DDBJ databases">
        <authorList>
            <person name="Ren T."/>
        </authorList>
    </citation>
    <scope>NUCLEOTIDE SEQUENCE</scope>
    <source>
        <strain evidence="2">F63249</strain>
    </source>
</reference>
<feature type="signal peptide" evidence="1">
    <location>
        <begin position="1"/>
        <end position="17"/>
    </location>
</feature>
<evidence type="ECO:0000256" key="1">
    <source>
        <dbReference type="SAM" id="SignalP"/>
    </source>
</evidence>
<protein>
    <recommendedName>
        <fullName evidence="4">YD repeat-containing protein</fullName>
    </recommendedName>
</protein>
<evidence type="ECO:0000313" key="2">
    <source>
        <dbReference type="EMBL" id="MCK8481471.1"/>
    </source>
</evidence>
<organism evidence="2 3">
    <name type="scientific">Psychroserpens algicola</name>
    <dbReference type="NCBI Taxonomy" id="1719034"/>
    <lineage>
        <taxon>Bacteria</taxon>
        <taxon>Pseudomonadati</taxon>
        <taxon>Bacteroidota</taxon>
        <taxon>Flavobacteriia</taxon>
        <taxon>Flavobacteriales</taxon>
        <taxon>Flavobacteriaceae</taxon>
        <taxon>Psychroserpens</taxon>
    </lineage>
</organism>
<keyword evidence="3" id="KW-1185">Reference proteome</keyword>
<name>A0ABT0HAS8_9FLAO</name>
<dbReference type="EMBL" id="JALPQF010000012">
    <property type="protein sequence ID" value="MCK8481471.1"/>
    <property type="molecule type" value="Genomic_DNA"/>
</dbReference>
<proteinExistence type="predicted"/>
<sequence>MKISLVLLLCMSLSIYAQDIPDGTTYIKTIQSTVYKKKDTLNHRTLKTYYDNDWNVLTNSNNLSAALDKGSETVTIMDTDKKFVSAIITSKKDTLDYIVYLYDDAGNRTNYYQIRKGDTLNDQKRTYDKNGNNLELFNKKNGKYYLSFEAEYNDDNKVIHRNWYNANKALVKIEQFEYINDGKTKLYYKTDKKGKLNLVTETTEIDPETLKKTYHIPASGINYGIKLEHKKGYYSITKTDEKERFKSLEIFDKKGRLTTSVYVTYETL</sequence>
<comment type="caution">
    <text evidence="2">The sequence shown here is derived from an EMBL/GenBank/DDBJ whole genome shotgun (WGS) entry which is preliminary data.</text>
</comment>